<evidence type="ECO:0000256" key="9">
    <source>
        <dbReference type="ARBA" id="ARBA00022989"/>
    </source>
</evidence>
<keyword evidence="5 14" id="KW-0328">Glycosyltransferase</keyword>
<keyword evidence="10 14" id="KW-0472">Membrane</keyword>
<protein>
    <recommendedName>
        <fullName evidence="4 14">Dol-P-Man:Man(5)GlcNAc(2)-PP-Dol alpha-1,3-mannosyltransferase</fullName>
        <ecNumber evidence="3 14">2.4.1.258</ecNumber>
    </recommendedName>
    <alternativeName>
        <fullName evidence="14">Dol-P-Man-dependent alpha(1-3)-mannosyltransferase</fullName>
    </alternativeName>
</protein>
<comment type="pathway">
    <text evidence="2 14">Protein modification; protein glycosylation.</text>
</comment>
<keyword evidence="8 14" id="KW-0256">Endoplasmic reticulum</keyword>
<evidence type="ECO:0000256" key="4">
    <source>
        <dbReference type="ARBA" id="ARBA00015561"/>
    </source>
</evidence>
<dbReference type="RefSeq" id="XP_046065002.1">
    <property type="nucleotide sequence ID" value="XM_046208876.1"/>
</dbReference>
<dbReference type="GO" id="GO:0052925">
    <property type="term" value="F:dol-P-Man:Man(5)GlcNAc(2)-PP-Dol alpha-1,3-mannosyltransferase activity"/>
    <property type="evidence" value="ECO:0007669"/>
    <property type="project" value="UniProtKB-EC"/>
</dbReference>
<evidence type="ECO:0000256" key="1">
    <source>
        <dbReference type="ARBA" id="ARBA00004477"/>
    </source>
</evidence>
<dbReference type="EMBL" id="JAEUBE010000042">
    <property type="protein sequence ID" value="KAH3671887.1"/>
    <property type="molecule type" value="Genomic_DNA"/>
</dbReference>
<dbReference type="Proteomes" id="UP000769157">
    <property type="component" value="Unassembled WGS sequence"/>
</dbReference>
<dbReference type="PANTHER" id="PTHR12646:SF0">
    <property type="entry name" value="DOL-P-MAN:MAN(5)GLCNAC(2)-PP-DOL ALPHA-1,3-MANNOSYLTRANSFERASE"/>
    <property type="match status" value="1"/>
</dbReference>
<dbReference type="Pfam" id="PF05208">
    <property type="entry name" value="ALG3"/>
    <property type="match status" value="2"/>
</dbReference>
<evidence type="ECO:0000256" key="3">
    <source>
        <dbReference type="ARBA" id="ARBA00011964"/>
    </source>
</evidence>
<keyword evidence="17" id="KW-1185">Reference proteome</keyword>
<reference evidence="16" key="1">
    <citation type="journal article" date="2021" name="Open Biol.">
        <title>Shared evolutionary footprints suggest mitochondrial oxidative damage underlies multiple complex I losses in fungi.</title>
        <authorList>
            <person name="Schikora-Tamarit M.A."/>
            <person name="Marcet-Houben M."/>
            <person name="Nosek J."/>
            <person name="Gabaldon T."/>
        </authorList>
    </citation>
    <scope>NUCLEOTIDE SEQUENCE</scope>
    <source>
        <strain evidence="16">CBS6075</strain>
    </source>
</reference>
<evidence type="ECO:0000256" key="10">
    <source>
        <dbReference type="ARBA" id="ARBA00023136"/>
    </source>
</evidence>
<sequence>MVEQTEQVEEAQLPEFTLKNVLGDIKYGVVSLFNNPFFALIVTGVLMTFESLALKAIIYKIPYTEIDYSTYMQQIEQIERGQLDYAQIKGDTGPIVYPGGYVYIYSWMKWFTEGMEDINTGQQIFRYLYLATLLLTFVAYFSAQPKLKPADLFSSAVSVKMNALLYLPGYLVVAYFLCGENLLITFAVVVFGLFVQVGINWDFLTASDTIRSHFLQNAFDFKRSFLYEWTVNWKFVPESIFNSREFHTLLLAGHVGALVLFGLKKWTPKSITGKSSAKLIKDSLLFYKSTIRPENVILSPEGPRYVFYVMATSNLIGIIFARSLHYQFLSWYFWTLPMLLQLAEIPWYIQPAMMAAHEWCWNVYPTTATSSGVLVAILGSDNTPQGSGGNIPMSDQPNNPSSASASNPNPPLSSASSVPTVSDSTAVNSRELLNAYVYDFILKSGFTATAGAFFREPIFR</sequence>
<evidence type="ECO:0000256" key="7">
    <source>
        <dbReference type="ARBA" id="ARBA00022692"/>
    </source>
</evidence>
<organism evidence="16 17">
    <name type="scientific">Ogataea philodendri</name>
    <dbReference type="NCBI Taxonomy" id="1378263"/>
    <lineage>
        <taxon>Eukaryota</taxon>
        <taxon>Fungi</taxon>
        <taxon>Dikarya</taxon>
        <taxon>Ascomycota</taxon>
        <taxon>Saccharomycotina</taxon>
        <taxon>Pichiomycetes</taxon>
        <taxon>Pichiales</taxon>
        <taxon>Pichiaceae</taxon>
        <taxon>Ogataea</taxon>
    </lineage>
</organism>
<comment type="subcellular location">
    <subcellularLocation>
        <location evidence="1 14">Endoplasmic reticulum membrane</location>
        <topology evidence="1 14">Multi-pass membrane protein</topology>
    </subcellularLocation>
</comment>
<dbReference type="OrthoDB" id="20028at2759"/>
<evidence type="ECO:0000256" key="8">
    <source>
        <dbReference type="ARBA" id="ARBA00022824"/>
    </source>
</evidence>
<dbReference type="InterPro" id="IPR006594">
    <property type="entry name" value="LisH"/>
</dbReference>
<accession>A0A9P8PHH3</accession>
<dbReference type="EC" id="2.4.1.258" evidence="3 14"/>
<comment type="function">
    <text evidence="11 14">Dol-P-Man:Man(5)GlcNAc(2)-PP-Dol alpha-1,3-mannosyltransferase that operates in the biosynthetic pathway of dolichol-linked oligosaccharides, the glycan precursors employed in protein asparagine (N)-glycosylation. The assembly of dolichol-linked oligosaccharides begins on the cytosolic side of the endoplasmic reticulum membrane and finishes in its lumen. The sequential addition of sugars to dolichol pyrophosphate produces dolichol-linked oligosaccharides containing fourteen sugars, including two GlcNAcs, nine mannoses and three glucoses. Once assembled, the oligosaccharide is transferred from the lipid to nascent proteins by oligosaccharyltransferases. In the lumen of the endoplasmic reticulum, adds the first dolichyl beta-D-mannosyl phosphate derived mannose in an alpha-1,3 linkage to Man(5)GlcNAc(2)-PP-dolichol to produce Man(6)GlcNAc(2)-PP-dolichol.</text>
</comment>
<name>A0A9P8PHH3_9ASCO</name>
<comment type="similarity">
    <text evidence="13">Belongs to the glycosyltransferase ALG3 family.</text>
</comment>
<evidence type="ECO:0000256" key="13">
    <source>
        <dbReference type="ARBA" id="ARBA00093457"/>
    </source>
</evidence>
<feature type="compositionally biased region" description="Low complexity" evidence="15">
    <location>
        <begin position="397"/>
        <end position="420"/>
    </location>
</feature>
<evidence type="ECO:0000256" key="5">
    <source>
        <dbReference type="ARBA" id="ARBA00022676"/>
    </source>
</evidence>
<evidence type="ECO:0000256" key="15">
    <source>
        <dbReference type="SAM" id="MobiDB-lite"/>
    </source>
</evidence>
<feature type="region of interest" description="Disordered" evidence="15">
    <location>
        <begin position="386"/>
        <end position="420"/>
    </location>
</feature>
<gene>
    <name evidence="16" type="ORF">OGAPHI_000073</name>
</gene>
<evidence type="ECO:0000256" key="6">
    <source>
        <dbReference type="ARBA" id="ARBA00022679"/>
    </source>
</evidence>
<feature type="transmembrane region" description="Helical" evidence="14">
    <location>
        <begin position="182"/>
        <end position="199"/>
    </location>
</feature>
<dbReference type="PANTHER" id="PTHR12646">
    <property type="entry name" value="NOT56 - RELATED"/>
    <property type="match status" value="1"/>
</dbReference>
<dbReference type="GO" id="GO:0005789">
    <property type="term" value="C:endoplasmic reticulum membrane"/>
    <property type="evidence" value="ECO:0007669"/>
    <property type="project" value="UniProtKB-SubCell"/>
</dbReference>
<dbReference type="InterPro" id="IPR007873">
    <property type="entry name" value="Glycosyltransferase_ALG3"/>
</dbReference>
<feature type="transmembrane region" description="Helical" evidence="14">
    <location>
        <begin position="155"/>
        <end position="177"/>
    </location>
</feature>
<evidence type="ECO:0000256" key="12">
    <source>
        <dbReference type="ARBA" id="ARBA00049506"/>
    </source>
</evidence>
<comment type="caution">
    <text evidence="16">The sequence shown here is derived from an EMBL/GenBank/DDBJ whole genome shotgun (WGS) entry which is preliminary data.</text>
</comment>
<evidence type="ECO:0000313" key="16">
    <source>
        <dbReference type="EMBL" id="KAH3671887.1"/>
    </source>
</evidence>
<keyword evidence="7 14" id="KW-0812">Transmembrane</keyword>
<comment type="catalytic activity">
    <reaction evidence="12 14">
        <text>an alpha-D-Man-(1-&gt;2)-alpha-D-Man-(1-&gt;2)-alpha-D-Man-(1-&gt;3)-[alpha-D-Man-(1-&gt;6)]-beta-D-Man-(1-&gt;4)-beta-D-GlcNAc-(1-&gt;4)-alpha-D-GlcNAc-diphospho-di-trans,poly-cis-dolichol + a di-trans,poly-cis-dolichyl beta-D-mannosyl phosphate = an alpha-D-Man-(1-&gt;2)-alpha-D-Man-(1-&gt;2)-alpha-D-Man-(1-&gt;3)-[alpha-D-Man-(1-&gt;3)-alpha-D-Man-(1-&gt;6)]-beta-D-Man-(1-&gt;4)-beta-D-GlcNAc-(1-&gt;4)-alpha-D-GlcNAc-diphospho-di-trans,poly-cis-dolichol + a di-trans,poly-cis-dolichyl phosphate + H(+)</text>
        <dbReference type="Rhea" id="RHEA:29527"/>
        <dbReference type="Rhea" id="RHEA-COMP:19498"/>
        <dbReference type="Rhea" id="RHEA-COMP:19501"/>
        <dbReference type="Rhea" id="RHEA-COMP:19516"/>
        <dbReference type="Rhea" id="RHEA-COMP:19517"/>
        <dbReference type="ChEBI" id="CHEBI:15378"/>
        <dbReference type="ChEBI" id="CHEBI:57683"/>
        <dbReference type="ChEBI" id="CHEBI:58211"/>
        <dbReference type="ChEBI" id="CHEBI:132515"/>
        <dbReference type="ChEBI" id="CHEBI:132516"/>
        <dbReference type="EC" id="2.4.1.258"/>
    </reaction>
    <physiologicalReaction direction="left-to-right" evidence="12 14">
        <dbReference type="Rhea" id="RHEA:29528"/>
    </physiologicalReaction>
</comment>
<feature type="transmembrane region" description="Helical" evidence="14">
    <location>
        <begin position="37"/>
        <end position="58"/>
    </location>
</feature>
<proteinExistence type="inferred from homology"/>
<evidence type="ECO:0000313" key="17">
    <source>
        <dbReference type="Proteomes" id="UP000769157"/>
    </source>
</evidence>
<evidence type="ECO:0000256" key="14">
    <source>
        <dbReference type="RuleBase" id="RU364047"/>
    </source>
</evidence>
<dbReference type="GeneID" id="70232041"/>
<keyword evidence="6 14" id="KW-0808">Transferase</keyword>
<evidence type="ECO:0000256" key="2">
    <source>
        <dbReference type="ARBA" id="ARBA00004922"/>
    </source>
</evidence>
<evidence type="ECO:0000256" key="11">
    <source>
        <dbReference type="ARBA" id="ARBA00044743"/>
    </source>
</evidence>
<dbReference type="Pfam" id="PF08513">
    <property type="entry name" value="LisH"/>
    <property type="match status" value="1"/>
</dbReference>
<feature type="transmembrane region" description="Helical" evidence="14">
    <location>
        <begin position="124"/>
        <end position="143"/>
    </location>
</feature>
<keyword evidence="9 14" id="KW-1133">Transmembrane helix</keyword>
<dbReference type="AlphaFoldDB" id="A0A9P8PHH3"/>
<reference evidence="16" key="2">
    <citation type="submission" date="2021-01" db="EMBL/GenBank/DDBJ databases">
        <authorList>
            <person name="Schikora-Tamarit M.A."/>
        </authorList>
    </citation>
    <scope>NUCLEOTIDE SEQUENCE</scope>
    <source>
        <strain evidence="16">CBS6075</strain>
    </source>
</reference>